<dbReference type="AlphaFoldDB" id="A0A1P8VPY2"/>
<evidence type="ECO:0000313" key="3">
    <source>
        <dbReference type="EMBL" id="APZ78675.1"/>
    </source>
</evidence>
<evidence type="ECO:0000256" key="1">
    <source>
        <dbReference type="SAM" id="MobiDB-lite"/>
    </source>
</evidence>
<dbReference type="EMBL" id="KX622587">
    <property type="protein sequence ID" value="APZ78675.1"/>
    <property type="molecule type" value="Genomic_DNA"/>
</dbReference>
<reference evidence="3" key="1">
    <citation type="journal article" date="2017" name="ACS Chem. Biol.">
        <title>Genomics-Guided Exploitation of Lipopeptide Diversity in Myxobacteria.</title>
        <authorList>
            <person name="Burgard C."/>
            <person name="Zaburannyi N."/>
            <person name="Nadmid S."/>
            <person name="Maier J."/>
            <person name="Jenke-Kodama H."/>
            <person name="Luxenburger E."/>
            <person name="Bernauer H.S."/>
            <person name="Wenzel S.C."/>
        </authorList>
    </citation>
    <scope>NUCLEOTIDE SEQUENCE</scope>
    <source>
        <strain evidence="3">CcG34</strain>
    </source>
</reference>
<accession>A0A1P8VPY2</accession>
<dbReference type="InterPro" id="IPR025294">
    <property type="entry name" value="DUF4156"/>
</dbReference>
<evidence type="ECO:0000256" key="2">
    <source>
        <dbReference type="SAM" id="SignalP"/>
    </source>
</evidence>
<keyword evidence="2" id="KW-0732">Signal</keyword>
<sequence>MKGKWILAGSLLACVLSGCATASLSTRGRNVQAIASAPGPECENLGIIFGQGGGTFGGAYISNDQLMEYAMNDAMNKAAERGATHLQVTPPQLGGTQGTTTTATVSAIAFRCPNSGANAAAAPAQAPAAPSFLDNCPQKEGESSRARAIRCKAEAASPPAKE</sequence>
<dbReference type="PROSITE" id="PS51257">
    <property type="entry name" value="PROKAR_LIPOPROTEIN"/>
    <property type="match status" value="1"/>
</dbReference>
<dbReference type="Pfam" id="PF13698">
    <property type="entry name" value="DUF4156"/>
    <property type="match status" value="1"/>
</dbReference>
<feature type="signal peptide" evidence="2">
    <location>
        <begin position="1"/>
        <end position="22"/>
    </location>
</feature>
<feature type="region of interest" description="Disordered" evidence="1">
    <location>
        <begin position="123"/>
        <end position="162"/>
    </location>
</feature>
<proteinExistence type="predicted"/>
<name>A0A1P8VPY2_9BACT</name>
<protein>
    <submittedName>
        <fullName evidence="3">Membrane protein</fullName>
    </submittedName>
</protein>
<organism evidence="3">
    <name type="scientific">Cystobacterineae bacterium</name>
    <dbReference type="NCBI Taxonomy" id="1934914"/>
    <lineage>
        <taxon>Bacteria</taxon>
        <taxon>Pseudomonadati</taxon>
        <taxon>Myxococcota</taxon>
        <taxon>Myxococcia</taxon>
        <taxon>Myxococcales</taxon>
        <taxon>Cystobacterineae</taxon>
    </lineage>
</organism>
<feature type="chain" id="PRO_5012433411" evidence="2">
    <location>
        <begin position="23"/>
        <end position="162"/>
    </location>
</feature>